<proteinExistence type="predicted"/>
<name>A0ABT9W118_9BACI</name>
<evidence type="ECO:0000313" key="1">
    <source>
        <dbReference type="EMBL" id="MDQ0166944.1"/>
    </source>
</evidence>
<reference evidence="1 2" key="1">
    <citation type="submission" date="2023-07" db="EMBL/GenBank/DDBJ databases">
        <title>Genomic Encyclopedia of Type Strains, Phase IV (KMG-IV): sequencing the most valuable type-strain genomes for metagenomic binning, comparative biology and taxonomic classification.</title>
        <authorList>
            <person name="Goeker M."/>
        </authorList>
    </citation>
    <scope>NUCLEOTIDE SEQUENCE [LARGE SCALE GENOMIC DNA]</scope>
    <source>
        <strain evidence="1 2">DSM 12751</strain>
    </source>
</reference>
<protein>
    <submittedName>
        <fullName evidence="1">Uncharacterized protein</fullName>
    </submittedName>
</protein>
<organism evidence="1 2">
    <name type="scientific">Caldalkalibacillus horti</name>
    <dbReference type="NCBI Taxonomy" id="77523"/>
    <lineage>
        <taxon>Bacteria</taxon>
        <taxon>Bacillati</taxon>
        <taxon>Bacillota</taxon>
        <taxon>Bacilli</taxon>
        <taxon>Bacillales</taxon>
        <taxon>Bacillaceae</taxon>
        <taxon>Caldalkalibacillus</taxon>
    </lineage>
</organism>
<sequence length="106" mass="12282">MKKKSVRQVLLFTIVGALIILTAEGFLDITQSDVGTVIAKEYKYDGNSDFGIFTIQLDTKKYPKTVDYDRMEYNAFQVGNRINIVYKVPIIRFWIKPYGVEHELIQ</sequence>
<dbReference type="EMBL" id="JAUSTY010000011">
    <property type="protein sequence ID" value="MDQ0166944.1"/>
    <property type="molecule type" value="Genomic_DNA"/>
</dbReference>
<keyword evidence="2" id="KW-1185">Reference proteome</keyword>
<gene>
    <name evidence="1" type="ORF">J2S11_002860</name>
</gene>
<dbReference type="RefSeq" id="WP_307395548.1">
    <property type="nucleotide sequence ID" value="NZ_BAAADK010000003.1"/>
</dbReference>
<evidence type="ECO:0000313" key="2">
    <source>
        <dbReference type="Proteomes" id="UP001235840"/>
    </source>
</evidence>
<comment type="caution">
    <text evidence="1">The sequence shown here is derived from an EMBL/GenBank/DDBJ whole genome shotgun (WGS) entry which is preliminary data.</text>
</comment>
<accession>A0ABT9W118</accession>
<dbReference type="Proteomes" id="UP001235840">
    <property type="component" value="Unassembled WGS sequence"/>
</dbReference>